<feature type="transmembrane region" description="Helical" evidence="1">
    <location>
        <begin position="645"/>
        <end position="671"/>
    </location>
</feature>
<evidence type="ECO:0000256" key="1">
    <source>
        <dbReference type="SAM" id="Phobius"/>
    </source>
</evidence>
<feature type="transmembrane region" description="Helical" evidence="1">
    <location>
        <begin position="488"/>
        <end position="513"/>
    </location>
</feature>
<keyword evidence="1" id="KW-0472">Membrane</keyword>
<evidence type="ECO:0000313" key="3">
    <source>
        <dbReference type="Proteomes" id="UP000014500"/>
    </source>
</evidence>
<dbReference type="OMA" id="FDLESWM"/>
<evidence type="ECO:0008006" key="4">
    <source>
        <dbReference type="Google" id="ProtNLM"/>
    </source>
</evidence>
<protein>
    <recommendedName>
        <fullName evidence="4">Meckelin</fullName>
    </recommendedName>
</protein>
<sequence length="947" mass="109163">MVAVTMERQSCGPDEFYDIFYYKCVPCGQWESDSQTKLQTFESGFCKCKGNFKQTGRLNCIECSESKQATVDQLRCANCLDTHCDLKCEKNEILVDRELNGTVIPRNCVLCEDGTNPNKEKLGKIPVTVRARCEPCLQDPLNSSQLICPPCTTGYLLIENECFQSSKLISDSNQHLFKITYDNGKVVESKLLHETLRQTAYKCQYYNSPQACSALLNLCTLQFFNSEINNSPCQIYTNTQKNLDDSSHKNADRFILPPIFESENSIRTKSDIPTTFSFDFKDQNSVLPLKLARYAIDGRLISVDNATPSALQICPAHCTTSFAFGSWFSQSCSIKANLLWKFEPTEFYELFIEYSEETTKDNQQSRRFFIVDNESGISGSTNNKAEVIRYANLIHVRIQLDEDNIGKIFPPVLIISYKDVRLDEYENDLEVSFKISYWMNQNKINEDVTVAICVFSVLAIILSALQTWSWSKRSGRIAIDLYALVKMIFYLCDNLSNAFLLVFYLVSVIRLIFYKEQRVPSIIAPTKDQEQSFHQYIIAAFCLKCLNLIHHFYMHTNIDIFFIDWERPHLTGQGDPTQKPVSIWRNYYIAKEWRKLLIFRKTNTALNLLVLMFFLKVLKIENIALLKHNSTPSNGCEPFSQIFRFALAVSFYFLAALLQVTIQLSAYFRLIRDNFIGDTITRFIDLCSICNVSVLVLAFNQFGYYIHGRSVHGHADTDMKQFNEHLKREEDNLCSQRGLVANTSLQCFTVFITREFRQQFNKIHLPAITVEFNFNFDGIALSGRSHLLLVANSFSKLGSLSEQFILSYQTMNKFLSAFIDHALQDLDYIIKNKLATEKMLNIEFQEPTDVSFFITVKIPASRLLNPENSFTNILFYGHELDFLVWEILLLSLIDIITGDFLLSAIITIMSYKILEKIYQNKAKWNTANKTVHYINPHQTQHYLSQYQ</sequence>
<dbReference type="PANTHER" id="PTHR21274">
    <property type="entry name" value="MECKELIN"/>
    <property type="match status" value="1"/>
</dbReference>
<proteinExistence type="predicted"/>
<dbReference type="HOGENOM" id="CLU_010935_0_0_1"/>
<dbReference type="EnsemblMetazoa" id="SMAR003846-RA">
    <property type="protein sequence ID" value="SMAR003846-PA"/>
    <property type="gene ID" value="SMAR003846"/>
</dbReference>
<dbReference type="Proteomes" id="UP000014500">
    <property type="component" value="Unassembled WGS sequence"/>
</dbReference>
<keyword evidence="3" id="KW-1185">Reference proteome</keyword>
<accession>T1IRZ4</accession>
<feature type="transmembrane region" description="Helical" evidence="1">
    <location>
        <begin position="683"/>
        <end position="706"/>
    </location>
</feature>
<dbReference type="EMBL" id="JH431402">
    <property type="status" value="NOT_ANNOTATED_CDS"/>
    <property type="molecule type" value="Genomic_DNA"/>
</dbReference>
<dbReference type="Pfam" id="PF09773">
    <property type="entry name" value="Meckelin"/>
    <property type="match status" value="1"/>
</dbReference>
<dbReference type="GO" id="GO:0036038">
    <property type="term" value="C:MKS complex"/>
    <property type="evidence" value="ECO:0007669"/>
    <property type="project" value="InterPro"/>
</dbReference>
<dbReference type="AlphaFoldDB" id="T1IRZ4"/>
<name>T1IRZ4_STRMM</name>
<dbReference type="STRING" id="126957.T1IRZ4"/>
<dbReference type="PANTHER" id="PTHR21274:SF0">
    <property type="entry name" value="MECKELIN"/>
    <property type="match status" value="1"/>
</dbReference>
<feature type="transmembrane region" description="Helical" evidence="1">
    <location>
        <begin position="604"/>
        <end position="625"/>
    </location>
</feature>
<evidence type="ECO:0000313" key="2">
    <source>
        <dbReference type="EnsemblMetazoa" id="SMAR003846-PA"/>
    </source>
</evidence>
<dbReference type="InterPro" id="IPR019170">
    <property type="entry name" value="Meckelin"/>
</dbReference>
<keyword evidence="1" id="KW-0812">Transmembrane</keyword>
<feature type="transmembrane region" description="Helical" evidence="1">
    <location>
        <begin position="448"/>
        <end position="468"/>
    </location>
</feature>
<dbReference type="eggNOG" id="KOG4611">
    <property type="taxonomic scope" value="Eukaryota"/>
</dbReference>
<reference evidence="3" key="1">
    <citation type="submission" date="2011-05" db="EMBL/GenBank/DDBJ databases">
        <authorList>
            <person name="Richards S.R."/>
            <person name="Qu J."/>
            <person name="Jiang H."/>
            <person name="Jhangiani S.N."/>
            <person name="Agravi P."/>
            <person name="Goodspeed R."/>
            <person name="Gross S."/>
            <person name="Mandapat C."/>
            <person name="Jackson L."/>
            <person name="Mathew T."/>
            <person name="Pu L."/>
            <person name="Thornton R."/>
            <person name="Saada N."/>
            <person name="Wilczek-Boney K.B."/>
            <person name="Lee S."/>
            <person name="Kovar C."/>
            <person name="Wu Y."/>
            <person name="Scherer S.E."/>
            <person name="Worley K.C."/>
            <person name="Muzny D.M."/>
            <person name="Gibbs R."/>
        </authorList>
    </citation>
    <scope>NUCLEOTIDE SEQUENCE</scope>
    <source>
        <strain evidence="3">Brora</strain>
    </source>
</reference>
<dbReference type="GO" id="GO:0060271">
    <property type="term" value="P:cilium assembly"/>
    <property type="evidence" value="ECO:0007669"/>
    <property type="project" value="InterPro"/>
</dbReference>
<feature type="transmembrane region" description="Helical" evidence="1">
    <location>
        <begin position="887"/>
        <end position="911"/>
    </location>
</feature>
<dbReference type="PhylomeDB" id="T1IRZ4"/>
<organism evidence="2 3">
    <name type="scientific">Strigamia maritima</name>
    <name type="common">European centipede</name>
    <name type="synonym">Geophilus maritimus</name>
    <dbReference type="NCBI Taxonomy" id="126957"/>
    <lineage>
        <taxon>Eukaryota</taxon>
        <taxon>Metazoa</taxon>
        <taxon>Ecdysozoa</taxon>
        <taxon>Arthropoda</taxon>
        <taxon>Myriapoda</taxon>
        <taxon>Chilopoda</taxon>
        <taxon>Pleurostigmophora</taxon>
        <taxon>Geophilomorpha</taxon>
        <taxon>Linotaeniidae</taxon>
        <taxon>Strigamia</taxon>
    </lineage>
</organism>
<reference evidence="2" key="2">
    <citation type="submission" date="2015-02" db="UniProtKB">
        <authorList>
            <consortium name="EnsemblMetazoa"/>
        </authorList>
    </citation>
    <scope>IDENTIFICATION</scope>
</reference>
<keyword evidence="1" id="KW-1133">Transmembrane helix</keyword>